<name>A0A1H3EC85_9PSEU</name>
<keyword evidence="3" id="KW-1185">Reference proteome</keyword>
<keyword evidence="1" id="KW-0732">Signal</keyword>
<dbReference type="EMBL" id="FNON01000003">
    <property type="protein sequence ID" value="SDX76200.1"/>
    <property type="molecule type" value="Genomic_DNA"/>
</dbReference>
<evidence type="ECO:0000313" key="2">
    <source>
        <dbReference type="EMBL" id="SDX76200.1"/>
    </source>
</evidence>
<sequence>MSLRRFIPVLAGAAGLGLLIAPLANASTDATGTFRYDGQTITNPVDGHCYQLTSGTAGAHRIANATNKVATLSSGASCLGPRITRVAPGTGEIATQEAYGSVIFR</sequence>
<dbReference type="Proteomes" id="UP000199515">
    <property type="component" value="Unassembled WGS sequence"/>
</dbReference>
<proteinExistence type="predicted"/>
<evidence type="ECO:0000313" key="3">
    <source>
        <dbReference type="Proteomes" id="UP000199515"/>
    </source>
</evidence>
<dbReference type="RefSeq" id="WP_091289827.1">
    <property type="nucleotide sequence ID" value="NZ_FNON01000003.1"/>
</dbReference>
<evidence type="ECO:0000256" key="1">
    <source>
        <dbReference type="SAM" id="SignalP"/>
    </source>
</evidence>
<feature type="signal peptide" evidence="1">
    <location>
        <begin position="1"/>
        <end position="26"/>
    </location>
</feature>
<dbReference type="AlphaFoldDB" id="A0A1H3EC85"/>
<accession>A0A1H3EC85</accession>
<gene>
    <name evidence="2" type="ORF">SAMN05421504_103744</name>
</gene>
<reference evidence="2 3" key="1">
    <citation type="submission" date="2016-10" db="EMBL/GenBank/DDBJ databases">
        <authorList>
            <person name="de Groot N.N."/>
        </authorList>
    </citation>
    <scope>NUCLEOTIDE SEQUENCE [LARGE SCALE GENOMIC DNA]</scope>
    <source>
        <strain evidence="2 3">CPCC 202699</strain>
    </source>
</reference>
<protein>
    <submittedName>
        <fullName evidence="2">Uncharacterized protein</fullName>
    </submittedName>
</protein>
<feature type="chain" id="PRO_5011742303" evidence="1">
    <location>
        <begin position="27"/>
        <end position="105"/>
    </location>
</feature>
<organism evidence="2 3">
    <name type="scientific">Amycolatopsis xylanica</name>
    <dbReference type="NCBI Taxonomy" id="589385"/>
    <lineage>
        <taxon>Bacteria</taxon>
        <taxon>Bacillati</taxon>
        <taxon>Actinomycetota</taxon>
        <taxon>Actinomycetes</taxon>
        <taxon>Pseudonocardiales</taxon>
        <taxon>Pseudonocardiaceae</taxon>
        <taxon>Amycolatopsis</taxon>
    </lineage>
</organism>
<dbReference type="OrthoDB" id="3700578at2"/>